<dbReference type="STRING" id="251221.gene:10757640"/>
<dbReference type="InterPro" id="IPR005804">
    <property type="entry name" value="FA_desaturase_dom"/>
</dbReference>
<dbReference type="eggNOG" id="COG3239">
    <property type="taxonomic scope" value="Bacteria"/>
</dbReference>
<comment type="cofactor">
    <cofactor evidence="1">
        <name>Fe(2+)</name>
        <dbReference type="ChEBI" id="CHEBI:29033"/>
    </cofactor>
</comment>
<proteinExistence type="inferred from homology"/>
<dbReference type="GO" id="GO:0016717">
    <property type="term" value="F:oxidoreductase activity, acting on paired donors, with oxidation of a pair of donors resulting in the reduction of molecular oxygen to two molecules of water"/>
    <property type="evidence" value="ECO:0000318"/>
    <property type="project" value="GO_Central"/>
</dbReference>
<feature type="transmembrane region" description="Helical" evidence="4">
    <location>
        <begin position="242"/>
        <end position="263"/>
    </location>
</feature>
<dbReference type="GO" id="GO:0016020">
    <property type="term" value="C:membrane"/>
    <property type="evidence" value="ECO:0000318"/>
    <property type="project" value="GO_Central"/>
</dbReference>
<evidence type="ECO:0000313" key="7">
    <source>
        <dbReference type="Proteomes" id="UP000000557"/>
    </source>
</evidence>
<keyword evidence="4" id="KW-1133">Transmembrane helix</keyword>
<organism evidence="6 7">
    <name type="scientific">Gloeobacter violaceus (strain ATCC 29082 / PCC 7421)</name>
    <dbReference type="NCBI Taxonomy" id="251221"/>
    <lineage>
        <taxon>Bacteria</taxon>
        <taxon>Bacillati</taxon>
        <taxon>Cyanobacteriota</taxon>
        <taxon>Cyanophyceae</taxon>
        <taxon>Gloeobacterales</taxon>
        <taxon>Gloeobacteraceae</taxon>
        <taxon>Gloeobacter</taxon>
    </lineage>
</organism>
<sequence length="390" mass="44827">MENAGLSYVDHVALSVILPTESNPMSFDTMVASYASARRVRKQLSKEVRRRSTPRGIASFAFCFAVYLLAFTGFLLLPWWWAKAICSIALGLAIAQLFHVGHDAGHGVLTTNSTLNVWLGRVAFLPLLHAFNLWDANHNQLHHIYTNFAPLDRFWAPLSRKEYDELSPLHRFAQRMYRSGWGSGVYYLNIWRQFLLVPNPLLQDKIKSTLDTWLVFGFGSVQILLLIWVPNWLADVTGWPVMPWWVSILGGLVVPMLIWSWLLGTATYLQHNHPSIAWYSKFEEWSFYRGQVGSTVHIKLPAFWRLLTWNLMEHTAHHVDVGISFAKLNDAQQLLQKAYGEHITADALSWGSFLDTLRRCKLYDYENHRWLDFDGNSTIAGTNLRVPEQP</sequence>
<dbReference type="PANTHER" id="PTHR19353">
    <property type="entry name" value="FATTY ACID DESATURASE 2"/>
    <property type="match status" value="1"/>
</dbReference>
<dbReference type="KEGG" id="gvi:gll0171"/>
<dbReference type="Proteomes" id="UP000000557">
    <property type="component" value="Chromosome"/>
</dbReference>
<dbReference type="EMBL" id="BA000045">
    <property type="protein sequence ID" value="BAC88112.1"/>
    <property type="molecule type" value="Genomic_DNA"/>
</dbReference>
<keyword evidence="7" id="KW-1185">Reference proteome</keyword>
<evidence type="ECO:0000259" key="5">
    <source>
        <dbReference type="Pfam" id="PF00487"/>
    </source>
</evidence>
<dbReference type="HOGENOM" id="CLU_033094_3_1_3"/>
<feature type="transmembrane region" description="Helical" evidence="4">
    <location>
        <begin position="212"/>
        <end position="230"/>
    </location>
</feature>
<evidence type="ECO:0000313" key="6">
    <source>
        <dbReference type="EMBL" id="BAC88112.1"/>
    </source>
</evidence>
<feature type="transmembrane region" description="Helical" evidence="4">
    <location>
        <begin position="56"/>
        <end position="74"/>
    </location>
</feature>
<keyword evidence="4" id="KW-0472">Membrane</keyword>
<dbReference type="EnsemblBacteria" id="BAC88112">
    <property type="protein sequence ID" value="BAC88112"/>
    <property type="gene ID" value="BAC88112"/>
</dbReference>
<feature type="domain" description="Fatty acid desaturase" evidence="5">
    <location>
        <begin position="78"/>
        <end position="343"/>
    </location>
</feature>
<evidence type="ECO:0000256" key="2">
    <source>
        <dbReference type="ARBA" id="ARBA00008749"/>
    </source>
</evidence>
<gene>
    <name evidence="6" type="ordered locus">gll0171</name>
</gene>
<keyword evidence="4" id="KW-0812">Transmembrane</keyword>
<dbReference type="PhylomeDB" id="Q7NP86"/>
<evidence type="ECO:0000256" key="3">
    <source>
        <dbReference type="ARBA" id="ARBA00023004"/>
    </source>
</evidence>
<evidence type="ECO:0000256" key="4">
    <source>
        <dbReference type="SAM" id="Phobius"/>
    </source>
</evidence>
<dbReference type="GO" id="GO:0008610">
    <property type="term" value="P:lipid biosynthetic process"/>
    <property type="evidence" value="ECO:0007669"/>
    <property type="project" value="UniProtKB-ARBA"/>
</dbReference>
<accession>Q7NP86</accession>
<comment type="similarity">
    <text evidence="2">Belongs to the fatty acid desaturase type 2 family.</text>
</comment>
<reference evidence="6 7" key="1">
    <citation type="journal article" date="2003" name="DNA Res.">
        <title>Complete genome structure of Gloeobacter violaceus PCC 7421, a cyanobacterium that lacks thylakoids.</title>
        <authorList>
            <person name="Nakamura Y."/>
            <person name="Kaneko T."/>
            <person name="Sato S."/>
            <person name="Mimuro M."/>
            <person name="Miyashita H."/>
            <person name="Tsuchiya T."/>
            <person name="Sasamoto S."/>
            <person name="Watanabe A."/>
            <person name="Kawashima K."/>
            <person name="Kishida Y."/>
            <person name="Kiyokawa C."/>
            <person name="Kohara M."/>
            <person name="Matsumoto M."/>
            <person name="Matsuno A."/>
            <person name="Nakazaki N."/>
            <person name="Shimpo S."/>
            <person name="Takeuchi C."/>
            <person name="Yamada M."/>
            <person name="Tabata S."/>
        </authorList>
    </citation>
    <scope>NUCLEOTIDE SEQUENCE [LARGE SCALE GENOMIC DNA]</scope>
    <source>
        <strain evidence="7">ATCC 29082 / PCC 7421</strain>
    </source>
</reference>
<dbReference type="OrthoDB" id="9792534at2"/>
<reference evidence="6 7" key="2">
    <citation type="journal article" date="2003" name="DNA Res.">
        <title>Complete genome structure of Gloeobacter violaceus PCC 7421, a cyanobacterium that lacks thylakoids (supplement).</title>
        <authorList>
            <person name="Nakamura Y."/>
            <person name="Kaneko T."/>
            <person name="Sato S."/>
            <person name="Mimuro M."/>
            <person name="Miyashita H."/>
            <person name="Tsuchiya T."/>
            <person name="Sasamoto S."/>
            <person name="Watanabe A."/>
            <person name="Kawashima K."/>
            <person name="Kishida Y."/>
            <person name="Kiyokawa C."/>
            <person name="Kohara M."/>
            <person name="Matsumoto M."/>
            <person name="Matsuno A."/>
            <person name="Nakazaki N."/>
            <person name="Shimpo S."/>
            <person name="Takeuchi C."/>
            <person name="Yamada M."/>
            <person name="Tabata S."/>
        </authorList>
    </citation>
    <scope>NUCLEOTIDE SEQUENCE [LARGE SCALE GENOMIC DNA]</scope>
    <source>
        <strain evidence="7">ATCC 29082 / PCC 7421</strain>
    </source>
</reference>
<dbReference type="AlphaFoldDB" id="Q7NP86"/>
<dbReference type="GO" id="GO:0006629">
    <property type="term" value="P:lipid metabolic process"/>
    <property type="evidence" value="ECO:0000318"/>
    <property type="project" value="GO_Central"/>
</dbReference>
<protein>
    <submittedName>
        <fullName evidence="6">Gll0171 protein</fullName>
    </submittedName>
</protein>
<keyword evidence="3" id="KW-0408">Iron</keyword>
<dbReference type="InterPro" id="IPR012171">
    <property type="entry name" value="Fatty_acid_desaturase"/>
</dbReference>
<dbReference type="Pfam" id="PF00487">
    <property type="entry name" value="FA_desaturase"/>
    <property type="match status" value="1"/>
</dbReference>
<dbReference type="CDD" id="cd03507">
    <property type="entry name" value="Delta12-FADS-like"/>
    <property type="match status" value="1"/>
</dbReference>
<evidence type="ECO:0000256" key="1">
    <source>
        <dbReference type="ARBA" id="ARBA00001954"/>
    </source>
</evidence>
<dbReference type="InParanoid" id="Q7NP86"/>
<name>Q7NP86_GLOVI</name>
<feature type="transmembrane region" description="Helical" evidence="4">
    <location>
        <begin position="80"/>
        <end position="98"/>
    </location>
</feature>
<dbReference type="PANTHER" id="PTHR19353:SF19">
    <property type="entry name" value="DELTA(5) FATTY ACID DESATURASE C-RELATED"/>
    <property type="match status" value="1"/>
</dbReference>